<dbReference type="EMBL" id="LR865376">
    <property type="protein sequence ID" value="CAD2105421.1"/>
    <property type="molecule type" value="Genomic_DNA"/>
</dbReference>
<feature type="transmembrane region" description="Helical" evidence="1">
    <location>
        <begin position="6"/>
        <end position="24"/>
    </location>
</feature>
<proteinExistence type="predicted"/>
<evidence type="ECO:0000256" key="1">
    <source>
        <dbReference type="SAM" id="Phobius"/>
    </source>
</evidence>
<feature type="transmembrane region" description="Helical" evidence="1">
    <location>
        <begin position="91"/>
        <end position="113"/>
    </location>
</feature>
<evidence type="ECO:0000313" key="3">
    <source>
        <dbReference type="Proteomes" id="UP000515308"/>
    </source>
</evidence>
<name>A0A6V7T298_PLAVN</name>
<protein>
    <submittedName>
        <fullName evidence="2">Uncharacterized protein</fullName>
    </submittedName>
</protein>
<organism evidence="2 3">
    <name type="scientific">Plasmodium vinckei lentum</name>
    <dbReference type="NCBI Taxonomy" id="138297"/>
    <lineage>
        <taxon>Eukaryota</taxon>
        <taxon>Sar</taxon>
        <taxon>Alveolata</taxon>
        <taxon>Apicomplexa</taxon>
        <taxon>Aconoidasida</taxon>
        <taxon>Haemosporida</taxon>
        <taxon>Plasmodiidae</taxon>
        <taxon>Plasmodium</taxon>
        <taxon>Plasmodium (Vinckeia)</taxon>
    </lineage>
</organism>
<accession>A0A6V7T298</accession>
<keyword evidence="1" id="KW-1133">Transmembrane helix</keyword>
<keyword evidence="1" id="KW-0472">Membrane</keyword>
<evidence type="ECO:0000313" key="2">
    <source>
        <dbReference type="EMBL" id="CAD2105421.1"/>
    </source>
</evidence>
<reference evidence="2 3" key="1">
    <citation type="submission" date="2020-08" db="EMBL/GenBank/DDBJ databases">
        <authorList>
            <person name="Ramaprasad A."/>
        </authorList>
    </citation>
    <scope>NUCLEOTIDE SEQUENCE [LARGE SCALE GENOMIC DNA]</scope>
</reference>
<dbReference type="AlphaFoldDB" id="A0A6V7T298"/>
<dbReference type="VEuPathDB" id="PlasmoDB:PVLDE_1404820"/>
<dbReference type="Proteomes" id="UP000515308">
    <property type="component" value="Chromosome PVLDE_14"/>
</dbReference>
<gene>
    <name evidence="2" type="ORF">PVLDE_1404820</name>
</gene>
<sequence>MLFILLSIYYMYTIFFIYYFFYLLKMIKFVYTNPFFKRYKYIFTSLKALNFSKIKSLQKEIIEKKNVEKKGVENKGIEQISALKYFTKLEIFYLFFIPFAFVSTYIFFMWNVFKYICGVKDISNLANLLNKQGSLSIYLFNHIFFIFPFKQINHFFKLIRWLNGKDSYPFDHLHNKKIEKKVHTYEHIFEDLFISFLFNCKKRSYYCGAQPIILSVKKFE</sequence>
<keyword evidence="1" id="KW-0812">Transmembrane</keyword>